<dbReference type="RefSeq" id="WP_407992426.1">
    <property type="nucleotide sequence ID" value="NZ_AP035882.1"/>
</dbReference>
<gene>
    <name evidence="1" type="ORF">KCMC57_64030</name>
</gene>
<dbReference type="KEGG" id="kic:KCMC57_64030"/>
<dbReference type="EMBL" id="AP035882">
    <property type="protein sequence ID" value="BFP50035.1"/>
    <property type="molecule type" value="Genomic_DNA"/>
</dbReference>
<reference evidence="1" key="1">
    <citation type="submission" date="2024-07" db="EMBL/GenBank/DDBJ databases">
        <title>Complete genome sequences of cellulolytic bacteria, Kitasatospora sp. CMC57 and Streptomyces sp. CMC78, isolated from Japanese agricultural soil.</title>
        <authorList>
            <person name="Hashimoto T."/>
            <person name="Ito M."/>
            <person name="Iwamoto M."/>
            <person name="Fukahori D."/>
            <person name="Shoda T."/>
            <person name="Sakoda M."/>
            <person name="Morohoshi T."/>
            <person name="Mitsuboshi M."/>
            <person name="Nishizawa T."/>
        </authorList>
    </citation>
    <scope>NUCLEOTIDE SEQUENCE</scope>
    <source>
        <strain evidence="1">CMC57</strain>
        <plasmid evidence="1">pCMC57_01</plasmid>
    </source>
</reference>
<accession>A0AB33KF06</accession>
<sequence>MTDTRICPVAGCGTDPVVQWRRRPTDAELGTVLARAATLSTDGEPEQPAGLAPPPTAATTVVAVQACGRHAIGMDLAARIHSANCTAPDPEHLPGCGCTPEPLPAQTPPSTQDTIELTTGWTLPA</sequence>
<geneLocation type="plasmid" evidence="1">
    <name>pCMC57_01</name>
</geneLocation>
<organism evidence="1">
    <name type="scientific">Kitasatospora sp. CMC57</name>
    <dbReference type="NCBI Taxonomy" id="3231513"/>
    <lineage>
        <taxon>Bacteria</taxon>
        <taxon>Bacillati</taxon>
        <taxon>Actinomycetota</taxon>
        <taxon>Actinomycetes</taxon>
        <taxon>Kitasatosporales</taxon>
        <taxon>Streptomycetaceae</taxon>
        <taxon>Kitasatospora</taxon>
    </lineage>
</organism>
<name>A0AB33KF06_9ACTN</name>
<protein>
    <submittedName>
        <fullName evidence="1">Uncharacterized protein</fullName>
    </submittedName>
</protein>
<proteinExistence type="predicted"/>
<evidence type="ECO:0000313" key="1">
    <source>
        <dbReference type="EMBL" id="BFP50035.1"/>
    </source>
</evidence>
<dbReference type="AlphaFoldDB" id="A0AB33KF06"/>
<keyword evidence="1" id="KW-0614">Plasmid</keyword>